<dbReference type="eggNOG" id="ENOG5032TAD">
    <property type="taxonomic scope" value="Bacteria"/>
</dbReference>
<feature type="transmembrane region" description="Helical" evidence="1">
    <location>
        <begin position="189"/>
        <end position="211"/>
    </location>
</feature>
<feature type="transmembrane region" description="Helical" evidence="1">
    <location>
        <begin position="46"/>
        <end position="66"/>
    </location>
</feature>
<dbReference type="OrthoDB" id="277121at2"/>
<protein>
    <submittedName>
        <fullName evidence="2">Membrane protein</fullName>
    </submittedName>
</protein>
<reference evidence="2 3" key="1">
    <citation type="journal article" date="2015" name="Antonie Van Leeuwenhoek">
        <title>Pseudooceanicola atlanticus gen. nov. sp. nov., isolated from surface seawater of the Atlantic Ocean and reclassification of Oceanicola batsensis, Oceanicola marinus, Oceanicola nitratireducens, Oceanicola nanhaiensis, Oceanicola antarcticus and Oceanicola flagellatus, as Pseudooceanicola batsensis comb. nov., Pseudooceanicola marinus comb. nov., Pseudooceanicola nitratireducens comb. nov., Pseudooceanicola nanhaiensis comb. nov., Pseudooceanicola antarcticus comb. nov., and Pseudooceanicola flagellatus comb. nov.</title>
        <authorList>
            <person name="Lai Q."/>
            <person name="Li G."/>
            <person name="Liu X."/>
            <person name="Du Y."/>
            <person name="Sun F."/>
            <person name="Shao Z."/>
        </authorList>
    </citation>
    <scope>NUCLEOTIDE SEQUENCE [LARGE SCALE GENOMIC DNA]</scope>
    <source>
        <strain evidence="2 3">22II-s11g</strain>
    </source>
</reference>
<evidence type="ECO:0000313" key="2">
    <source>
        <dbReference type="EMBL" id="KGM48126.1"/>
    </source>
</evidence>
<evidence type="ECO:0000313" key="3">
    <source>
        <dbReference type="Proteomes" id="UP000030004"/>
    </source>
</evidence>
<dbReference type="AlphaFoldDB" id="A0A0A0EAY5"/>
<dbReference type="Proteomes" id="UP000030004">
    <property type="component" value="Unassembled WGS sequence"/>
</dbReference>
<proteinExistence type="predicted"/>
<evidence type="ECO:0000256" key="1">
    <source>
        <dbReference type="SAM" id="Phobius"/>
    </source>
</evidence>
<keyword evidence="3" id="KW-1185">Reference proteome</keyword>
<gene>
    <name evidence="2" type="ORF">ATO9_14205</name>
</gene>
<feature type="transmembrane region" description="Helical" evidence="1">
    <location>
        <begin position="22"/>
        <end position="39"/>
    </location>
</feature>
<accession>A0A0A0EAY5</accession>
<name>A0A0A0EAY5_9RHOB</name>
<feature type="transmembrane region" description="Helical" evidence="1">
    <location>
        <begin position="131"/>
        <end position="148"/>
    </location>
</feature>
<organism evidence="2 3">
    <name type="scientific">Pseudooceanicola atlanticus</name>
    <dbReference type="NCBI Taxonomy" id="1461694"/>
    <lineage>
        <taxon>Bacteria</taxon>
        <taxon>Pseudomonadati</taxon>
        <taxon>Pseudomonadota</taxon>
        <taxon>Alphaproteobacteria</taxon>
        <taxon>Rhodobacterales</taxon>
        <taxon>Paracoccaceae</taxon>
        <taxon>Pseudooceanicola</taxon>
    </lineage>
</organism>
<feature type="transmembrane region" description="Helical" evidence="1">
    <location>
        <begin position="72"/>
        <end position="91"/>
    </location>
</feature>
<dbReference type="RefSeq" id="WP_043750181.1">
    <property type="nucleotide sequence ID" value="NZ_AQQX01000005.1"/>
</dbReference>
<sequence>MEWSAQVDGYCERLGPGFWAEPVNALTNLAFIVAAIWAWRRGEGVVPVRVLAAILFAIGVGSGLFHTLATRWAGVADVVPILIYILTYIYLANKHFLGLSWVWSGVGTALFFPYAAATVPLFAMVPGLGGSAGYAPVPLLIFAYAVALRHRLPEVAQGLAIGAGILVLSILFRALDMGVCTGWPLGTHFMWHILNAVMLGWMIEVLWRFLVKG</sequence>
<feature type="transmembrane region" description="Helical" evidence="1">
    <location>
        <begin position="103"/>
        <end position="125"/>
    </location>
</feature>
<feature type="transmembrane region" description="Helical" evidence="1">
    <location>
        <begin position="155"/>
        <end position="174"/>
    </location>
</feature>
<keyword evidence="1" id="KW-1133">Transmembrane helix</keyword>
<keyword evidence="1" id="KW-0812">Transmembrane</keyword>
<dbReference type="EMBL" id="AQQX01000005">
    <property type="protein sequence ID" value="KGM48126.1"/>
    <property type="molecule type" value="Genomic_DNA"/>
</dbReference>
<comment type="caution">
    <text evidence="2">The sequence shown here is derived from an EMBL/GenBank/DDBJ whole genome shotgun (WGS) entry which is preliminary data.</text>
</comment>
<dbReference type="STRING" id="1461694.ATO9_14205"/>
<keyword evidence="1" id="KW-0472">Membrane</keyword>